<keyword evidence="1" id="KW-1133">Transmembrane helix</keyword>
<protein>
    <submittedName>
        <fullName evidence="2">Uncharacterized protein</fullName>
    </submittedName>
</protein>
<dbReference type="EMBL" id="MNCJ02000319">
    <property type="protein sequence ID" value="KAF5810373.1"/>
    <property type="molecule type" value="Genomic_DNA"/>
</dbReference>
<reference evidence="2" key="2">
    <citation type="submission" date="2020-06" db="EMBL/GenBank/DDBJ databases">
        <title>Helianthus annuus Genome sequencing and assembly Release 2.</title>
        <authorList>
            <person name="Gouzy J."/>
            <person name="Langlade N."/>
            <person name="Munos S."/>
        </authorList>
    </citation>
    <scope>NUCLEOTIDE SEQUENCE</scope>
    <source>
        <tissue evidence="2">Leaves</tissue>
    </source>
</reference>
<feature type="transmembrane region" description="Helical" evidence="1">
    <location>
        <begin position="6"/>
        <end position="24"/>
    </location>
</feature>
<gene>
    <name evidence="2" type="ORF">HanXRQr2_Chr04g0168601</name>
</gene>
<comment type="caution">
    <text evidence="2">The sequence shown here is derived from an EMBL/GenBank/DDBJ whole genome shotgun (WGS) entry which is preliminary data.</text>
</comment>
<proteinExistence type="predicted"/>
<keyword evidence="1" id="KW-0472">Membrane</keyword>
<dbReference type="Gramene" id="mRNA:HanXRQr2_Chr04g0168601">
    <property type="protein sequence ID" value="CDS:HanXRQr2_Chr04g0168601.1"/>
    <property type="gene ID" value="HanXRQr2_Chr04g0168601"/>
</dbReference>
<name>A0A9K3J7N7_HELAN</name>
<reference evidence="2" key="1">
    <citation type="journal article" date="2017" name="Nature">
        <title>The sunflower genome provides insights into oil metabolism, flowering and Asterid evolution.</title>
        <authorList>
            <person name="Badouin H."/>
            <person name="Gouzy J."/>
            <person name="Grassa C.J."/>
            <person name="Murat F."/>
            <person name="Staton S.E."/>
            <person name="Cottret L."/>
            <person name="Lelandais-Briere C."/>
            <person name="Owens G.L."/>
            <person name="Carrere S."/>
            <person name="Mayjonade B."/>
            <person name="Legrand L."/>
            <person name="Gill N."/>
            <person name="Kane N.C."/>
            <person name="Bowers J.E."/>
            <person name="Hubner S."/>
            <person name="Bellec A."/>
            <person name="Berard A."/>
            <person name="Berges H."/>
            <person name="Blanchet N."/>
            <person name="Boniface M.C."/>
            <person name="Brunel D."/>
            <person name="Catrice O."/>
            <person name="Chaidir N."/>
            <person name="Claudel C."/>
            <person name="Donnadieu C."/>
            <person name="Faraut T."/>
            <person name="Fievet G."/>
            <person name="Helmstetter N."/>
            <person name="King M."/>
            <person name="Knapp S.J."/>
            <person name="Lai Z."/>
            <person name="Le Paslier M.C."/>
            <person name="Lippi Y."/>
            <person name="Lorenzon L."/>
            <person name="Mandel J.R."/>
            <person name="Marage G."/>
            <person name="Marchand G."/>
            <person name="Marquand E."/>
            <person name="Bret-Mestries E."/>
            <person name="Morien E."/>
            <person name="Nambeesan S."/>
            <person name="Nguyen T."/>
            <person name="Pegot-Espagnet P."/>
            <person name="Pouilly N."/>
            <person name="Raftis F."/>
            <person name="Sallet E."/>
            <person name="Schiex T."/>
            <person name="Thomas J."/>
            <person name="Vandecasteele C."/>
            <person name="Vares D."/>
            <person name="Vear F."/>
            <person name="Vautrin S."/>
            <person name="Crespi M."/>
            <person name="Mangin B."/>
            <person name="Burke J.M."/>
            <person name="Salse J."/>
            <person name="Munos S."/>
            <person name="Vincourt P."/>
            <person name="Rieseberg L.H."/>
            <person name="Langlade N.B."/>
        </authorList>
    </citation>
    <scope>NUCLEOTIDE SEQUENCE</scope>
    <source>
        <tissue evidence="2">Leaves</tissue>
    </source>
</reference>
<dbReference type="AlphaFoldDB" id="A0A9K3J7N7"/>
<evidence type="ECO:0000256" key="1">
    <source>
        <dbReference type="SAM" id="Phobius"/>
    </source>
</evidence>
<evidence type="ECO:0000313" key="2">
    <source>
        <dbReference type="EMBL" id="KAF5810373.1"/>
    </source>
</evidence>
<evidence type="ECO:0000313" key="3">
    <source>
        <dbReference type="Proteomes" id="UP000215914"/>
    </source>
</evidence>
<organism evidence="2 3">
    <name type="scientific">Helianthus annuus</name>
    <name type="common">Common sunflower</name>
    <dbReference type="NCBI Taxonomy" id="4232"/>
    <lineage>
        <taxon>Eukaryota</taxon>
        <taxon>Viridiplantae</taxon>
        <taxon>Streptophyta</taxon>
        <taxon>Embryophyta</taxon>
        <taxon>Tracheophyta</taxon>
        <taxon>Spermatophyta</taxon>
        <taxon>Magnoliopsida</taxon>
        <taxon>eudicotyledons</taxon>
        <taxon>Gunneridae</taxon>
        <taxon>Pentapetalae</taxon>
        <taxon>asterids</taxon>
        <taxon>campanulids</taxon>
        <taxon>Asterales</taxon>
        <taxon>Asteraceae</taxon>
        <taxon>Asteroideae</taxon>
        <taxon>Heliantheae alliance</taxon>
        <taxon>Heliantheae</taxon>
        <taxon>Helianthus</taxon>
    </lineage>
</organism>
<keyword evidence="1" id="KW-0812">Transmembrane</keyword>
<accession>A0A9K3J7N7</accession>
<sequence length="132" mass="14190">MEGLIPLISTSFQAIVFLCFLRRLTNFSFSMLLNLEEIITGKLPSLSRKAYSKPLGSSLSSMGGSLEDTLFCGSSRSRTLKVCSMATSSSTKWSSSSIVSGGSSSSSIRGSLLPKGYFIERSRSMLLLNAPN</sequence>
<dbReference type="Proteomes" id="UP000215914">
    <property type="component" value="Unassembled WGS sequence"/>
</dbReference>
<keyword evidence="3" id="KW-1185">Reference proteome</keyword>